<keyword evidence="4" id="KW-1185">Reference proteome</keyword>
<dbReference type="CDD" id="cd01833">
    <property type="entry name" value="XynB_like"/>
    <property type="match status" value="1"/>
</dbReference>
<sequence>MHSNMHSNMNLLSWAIALLASATAVHAAPAHQPRALHARALHARADFTAFVGGNVTLRIMPLGASITHGDKSSDGNGYREKLRNTLIADGNPVDMVGNNPSGNMEDNENEGWSGFRIDEVLGKAKISIPETLPNLVLINAGTNDCGQNYDTANASARMLEMLEYIWETSRRASIVLSTLLPNGNEKSEACVLQVNEQFKKLVEEQQAKSEKVVLVDMHSDRGPLLSDLVDGVHPNDEGYAKMATLWFEGIQDAASRGWLESPQALPGTQQPA</sequence>
<evidence type="ECO:0000256" key="1">
    <source>
        <dbReference type="SAM" id="SignalP"/>
    </source>
</evidence>
<dbReference type="Gene3D" id="3.40.50.1110">
    <property type="entry name" value="SGNH hydrolase"/>
    <property type="match status" value="1"/>
</dbReference>
<proteinExistence type="predicted"/>
<protein>
    <submittedName>
        <fullName evidence="3">Gdsl-like lipase acylhydrolase</fullName>
    </submittedName>
</protein>
<feature type="domain" description="SGNH hydrolase-type esterase" evidence="2">
    <location>
        <begin position="62"/>
        <end position="240"/>
    </location>
</feature>
<dbReference type="Pfam" id="PF13472">
    <property type="entry name" value="Lipase_GDSL_2"/>
    <property type="match status" value="1"/>
</dbReference>
<reference evidence="3 4" key="1">
    <citation type="journal article" date="2020" name="Phytopathology">
        <title>Genome Sequence Resources of Colletotrichum truncatum, C. plurivorum, C. musicola, and C. sojae: Four Species Pathogenic to Soybean (Glycine max).</title>
        <authorList>
            <person name="Rogerio F."/>
            <person name="Boufleur T.R."/>
            <person name="Ciampi-Guillardi M."/>
            <person name="Sukno S.A."/>
            <person name="Thon M.R."/>
            <person name="Massola Junior N.S."/>
            <person name="Baroncelli R."/>
        </authorList>
    </citation>
    <scope>NUCLEOTIDE SEQUENCE [LARGE SCALE GENOMIC DNA]</scope>
    <source>
        <strain evidence="3 4">LFN0009</strain>
    </source>
</reference>
<organism evidence="3 4">
    <name type="scientific">Colletotrichum sojae</name>
    <dbReference type="NCBI Taxonomy" id="2175907"/>
    <lineage>
        <taxon>Eukaryota</taxon>
        <taxon>Fungi</taxon>
        <taxon>Dikarya</taxon>
        <taxon>Ascomycota</taxon>
        <taxon>Pezizomycotina</taxon>
        <taxon>Sordariomycetes</taxon>
        <taxon>Hypocreomycetidae</taxon>
        <taxon>Glomerellales</taxon>
        <taxon>Glomerellaceae</taxon>
        <taxon>Colletotrichum</taxon>
        <taxon>Colletotrichum orchidearum species complex</taxon>
    </lineage>
</organism>
<keyword evidence="1" id="KW-0732">Signal</keyword>
<evidence type="ECO:0000313" key="4">
    <source>
        <dbReference type="Proteomes" id="UP000652219"/>
    </source>
</evidence>
<dbReference type="InterPro" id="IPR036514">
    <property type="entry name" value="SGNH_hydro_sf"/>
</dbReference>
<dbReference type="EMBL" id="WIGN01000037">
    <property type="protein sequence ID" value="KAF6815179.1"/>
    <property type="molecule type" value="Genomic_DNA"/>
</dbReference>
<gene>
    <name evidence="3" type="ORF">CSOJ01_03631</name>
</gene>
<dbReference type="SUPFAM" id="SSF52266">
    <property type="entry name" value="SGNH hydrolase"/>
    <property type="match status" value="1"/>
</dbReference>
<dbReference type="GO" id="GO:0004622">
    <property type="term" value="F:phosphatidylcholine lysophospholipase activity"/>
    <property type="evidence" value="ECO:0007669"/>
    <property type="project" value="TreeGrafter"/>
</dbReference>
<feature type="chain" id="PRO_5034825972" evidence="1">
    <location>
        <begin position="28"/>
        <end position="272"/>
    </location>
</feature>
<feature type="signal peptide" evidence="1">
    <location>
        <begin position="1"/>
        <end position="27"/>
    </location>
</feature>
<keyword evidence="3" id="KW-0378">Hydrolase</keyword>
<evidence type="ECO:0000313" key="3">
    <source>
        <dbReference type="EMBL" id="KAF6815179.1"/>
    </source>
</evidence>
<dbReference type="Proteomes" id="UP000652219">
    <property type="component" value="Unassembled WGS sequence"/>
</dbReference>
<dbReference type="AlphaFoldDB" id="A0A8H6MZV7"/>
<dbReference type="PANTHER" id="PTHR30383:SF31">
    <property type="entry name" value="SGNH HYDROLASE-TYPE ESTERASE DOMAIN-CONTAINING PROTEIN-RELATED"/>
    <property type="match status" value="1"/>
</dbReference>
<dbReference type="InterPro" id="IPR013830">
    <property type="entry name" value="SGNH_hydro"/>
</dbReference>
<comment type="caution">
    <text evidence="3">The sequence shown here is derived from an EMBL/GenBank/DDBJ whole genome shotgun (WGS) entry which is preliminary data.</text>
</comment>
<accession>A0A8H6MZV7</accession>
<evidence type="ECO:0000259" key="2">
    <source>
        <dbReference type="Pfam" id="PF13472"/>
    </source>
</evidence>
<name>A0A8H6MZV7_9PEZI</name>
<dbReference type="PANTHER" id="PTHR30383">
    <property type="entry name" value="THIOESTERASE 1/PROTEASE 1/LYSOPHOSPHOLIPASE L1"/>
    <property type="match status" value="1"/>
</dbReference>
<dbReference type="InterPro" id="IPR051532">
    <property type="entry name" value="Ester_Hydrolysis_Enzymes"/>
</dbReference>